<organism evidence="4 5">
    <name type="scientific">Roseovarius pacificus</name>
    <dbReference type="NCBI Taxonomy" id="337701"/>
    <lineage>
        <taxon>Bacteria</taxon>
        <taxon>Pseudomonadati</taxon>
        <taxon>Pseudomonadota</taxon>
        <taxon>Alphaproteobacteria</taxon>
        <taxon>Rhodobacterales</taxon>
        <taxon>Roseobacteraceae</taxon>
        <taxon>Roseovarius</taxon>
    </lineage>
</organism>
<feature type="coiled-coil region" evidence="1">
    <location>
        <begin position="436"/>
        <end position="463"/>
    </location>
</feature>
<evidence type="ECO:0000313" key="5">
    <source>
        <dbReference type="Proteomes" id="UP000183974"/>
    </source>
</evidence>
<feature type="compositionally biased region" description="Gly residues" evidence="2">
    <location>
        <begin position="125"/>
        <end position="136"/>
    </location>
</feature>
<keyword evidence="1" id="KW-0175">Coiled coil</keyword>
<dbReference type="EMBL" id="FRBR01000010">
    <property type="protein sequence ID" value="SHM11779.1"/>
    <property type="molecule type" value="Genomic_DNA"/>
</dbReference>
<dbReference type="GO" id="GO:0005886">
    <property type="term" value="C:plasma membrane"/>
    <property type="evidence" value="ECO:0007669"/>
    <property type="project" value="TreeGrafter"/>
</dbReference>
<feature type="compositionally biased region" description="Basic residues" evidence="2">
    <location>
        <begin position="1"/>
        <end position="14"/>
    </location>
</feature>
<keyword evidence="5" id="KW-1185">Reference proteome</keyword>
<dbReference type="Proteomes" id="UP000183974">
    <property type="component" value="Unassembled WGS sequence"/>
</dbReference>
<dbReference type="PANTHER" id="PTHR32309">
    <property type="entry name" value="TYROSINE-PROTEIN KINASE"/>
    <property type="match status" value="1"/>
</dbReference>
<feature type="region of interest" description="Disordered" evidence="2">
    <location>
        <begin position="1"/>
        <end position="73"/>
    </location>
</feature>
<dbReference type="InterPro" id="IPR050445">
    <property type="entry name" value="Bact_polysacc_biosynth/exp"/>
</dbReference>
<feature type="compositionally biased region" description="Pro residues" evidence="2">
    <location>
        <begin position="138"/>
        <end position="149"/>
    </location>
</feature>
<feature type="transmembrane region" description="Helical" evidence="3">
    <location>
        <begin position="195"/>
        <end position="218"/>
    </location>
</feature>
<protein>
    <submittedName>
        <fullName evidence="4">Capsular polysaccharide transport system permease protein</fullName>
    </submittedName>
</protein>
<keyword evidence="3" id="KW-0812">Transmembrane</keyword>
<keyword evidence="3" id="KW-1133">Transmembrane helix</keyword>
<dbReference type="AlphaFoldDB" id="A0A1M7G7D9"/>
<evidence type="ECO:0000256" key="2">
    <source>
        <dbReference type="SAM" id="MobiDB-lite"/>
    </source>
</evidence>
<feature type="compositionally biased region" description="Low complexity" evidence="2">
    <location>
        <begin position="36"/>
        <end position="54"/>
    </location>
</feature>
<name>A0A1M7G7D9_9RHOB</name>
<reference evidence="4 5" key="1">
    <citation type="submission" date="2016-11" db="EMBL/GenBank/DDBJ databases">
        <authorList>
            <person name="Jaros S."/>
            <person name="Januszkiewicz K."/>
            <person name="Wedrychowicz H."/>
        </authorList>
    </citation>
    <scope>NUCLEOTIDE SEQUENCE [LARGE SCALE GENOMIC DNA]</scope>
    <source>
        <strain evidence="4 5">DSM 29589</strain>
    </source>
</reference>
<proteinExistence type="predicted"/>
<dbReference type="OrthoDB" id="7810642at2"/>
<dbReference type="GO" id="GO:0004713">
    <property type="term" value="F:protein tyrosine kinase activity"/>
    <property type="evidence" value="ECO:0007669"/>
    <property type="project" value="TreeGrafter"/>
</dbReference>
<dbReference type="STRING" id="337701.SAMN05444398_11027"/>
<keyword evidence="3" id="KW-0472">Membrane</keyword>
<feature type="region of interest" description="Disordered" evidence="2">
    <location>
        <begin position="123"/>
        <end position="176"/>
    </location>
</feature>
<accession>A0A1M7G7D9</accession>
<dbReference type="RefSeq" id="WP_073035662.1">
    <property type="nucleotide sequence ID" value="NZ_BMLR01000011.1"/>
</dbReference>
<sequence>MTTKPKARKFRIRRTTGPQTPHAPGTPDRTQRADMAAQQAQQAPQPQQAAAPAQGQVSSAREMAASQSIEDIRKEGLTGRQLRMARRMAQKHGLAPTSDFDAVRLLRAKGIDPFQRHNILELVAGDGGQGGGGAAGGTPPPSAAHPPSDPRVQLPQTVPARQQTLPSTQLSPADRRAEEIMQIQRDIAKRRRRKLLLLLTRLTAFVFLPTLVAGYYYYAVATPMYTTKSEFLILTADGSGGGAGGGLSGLLPSQFATGQDAIATQSYLESKDAMLRLDRDLGFRAHFSQDWIDPIQRLAPDASTEDAYKLYNKYVVLGYDPTEGVIRMELSTADPELSARFSQQLIDYAEQNVDELSSEKRSDAVKTAVESLEQAKADRRGAQKTLVELQEGSILDPEGEVANIRQLIGNVELQLQEKQLALNTQLNNPRPNTARVEALRSEIEVLERELTKQKARLTEATEGHDSLAAQSAAIQMAQADLATADMVLQAALETKRQSEIEANKQVRYLTVSVKPIPSQDPSYPRSFENTVLAFLIFAGIYLMISLTVSILREQVSS</sequence>
<feature type="compositionally biased region" description="Polar residues" evidence="2">
    <location>
        <begin position="154"/>
        <end position="171"/>
    </location>
</feature>
<dbReference type="PANTHER" id="PTHR32309:SF13">
    <property type="entry name" value="FERRIC ENTEROBACTIN TRANSPORT PROTEIN FEPE"/>
    <property type="match status" value="1"/>
</dbReference>
<evidence type="ECO:0000313" key="4">
    <source>
        <dbReference type="EMBL" id="SHM11779.1"/>
    </source>
</evidence>
<feature type="transmembrane region" description="Helical" evidence="3">
    <location>
        <begin position="531"/>
        <end position="551"/>
    </location>
</feature>
<evidence type="ECO:0000256" key="1">
    <source>
        <dbReference type="SAM" id="Coils"/>
    </source>
</evidence>
<evidence type="ECO:0000256" key="3">
    <source>
        <dbReference type="SAM" id="Phobius"/>
    </source>
</evidence>
<gene>
    <name evidence="4" type="ORF">SAMN05444398_11027</name>
</gene>
<feature type="compositionally biased region" description="Polar residues" evidence="2">
    <location>
        <begin position="55"/>
        <end position="69"/>
    </location>
</feature>